<keyword evidence="3" id="KW-1185">Reference proteome</keyword>
<dbReference type="EMBL" id="JAPJZH010000003">
    <property type="protein sequence ID" value="MDA4844900.1"/>
    <property type="molecule type" value="Genomic_DNA"/>
</dbReference>
<feature type="transmembrane region" description="Helical" evidence="1">
    <location>
        <begin position="20"/>
        <end position="41"/>
    </location>
</feature>
<gene>
    <name evidence="2" type="ORF">OOZ53_06035</name>
</gene>
<accession>A0ABT4VJR9</accession>
<name>A0ABT4VJR9_9HYPH</name>
<protein>
    <submittedName>
        <fullName evidence="2">Periplasmic heavy metal sensor</fullName>
    </submittedName>
</protein>
<proteinExistence type="predicted"/>
<evidence type="ECO:0000313" key="3">
    <source>
        <dbReference type="Proteomes" id="UP001148313"/>
    </source>
</evidence>
<dbReference type="InterPro" id="IPR012899">
    <property type="entry name" value="LTXXQ"/>
</dbReference>
<comment type="caution">
    <text evidence="2">The sequence shown here is derived from an EMBL/GenBank/DDBJ whole genome shotgun (WGS) entry which is preliminary data.</text>
</comment>
<dbReference type="Pfam" id="PF07813">
    <property type="entry name" value="LTXXQ"/>
    <property type="match status" value="1"/>
</dbReference>
<evidence type="ECO:0000256" key="1">
    <source>
        <dbReference type="SAM" id="Phobius"/>
    </source>
</evidence>
<dbReference type="RefSeq" id="WP_271088450.1">
    <property type="nucleotide sequence ID" value="NZ_JAPJZH010000003.1"/>
</dbReference>
<sequence length="200" mass="22102">MSNEQQNPNSGRFTKGNRLAIALIAGAGIAAGGIFTVQAVADSKTYQHVRMLTSDGGAEFTKAAWGGHRRRGPNFSEMSDTEIEKHITRAVKHLAIEIDATEQQQEQIVALVLPAAINMKTLRGEMRGTGQEFAELLTSPTVDRAAIEELRAEKLAEADQISKEWVNVVTDVSMVLTAEQRDTIKERLDQFRSMRGGWRH</sequence>
<dbReference type="Proteomes" id="UP001148313">
    <property type="component" value="Unassembled WGS sequence"/>
</dbReference>
<keyword evidence="1" id="KW-0472">Membrane</keyword>
<dbReference type="Gene3D" id="1.20.120.1490">
    <property type="match status" value="1"/>
</dbReference>
<organism evidence="2 3">
    <name type="scientific">Hoeflea poritis</name>
    <dbReference type="NCBI Taxonomy" id="2993659"/>
    <lineage>
        <taxon>Bacteria</taxon>
        <taxon>Pseudomonadati</taxon>
        <taxon>Pseudomonadota</taxon>
        <taxon>Alphaproteobacteria</taxon>
        <taxon>Hyphomicrobiales</taxon>
        <taxon>Rhizobiaceae</taxon>
        <taxon>Hoeflea</taxon>
    </lineage>
</organism>
<keyword evidence="1" id="KW-0812">Transmembrane</keyword>
<evidence type="ECO:0000313" key="2">
    <source>
        <dbReference type="EMBL" id="MDA4844900.1"/>
    </source>
</evidence>
<keyword evidence="1" id="KW-1133">Transmembrane helix</keyword>
<reference evidence="2" key="1">
    <citation type="submission" date="2022-11" db="EMBL/GenBank/DDBJ databases">
        <title>Hoeflea poritis sp. nov., isolated from scleractinian coral Porites lutea.</title>
        <authorList>
            <person name="Zhang G."/>
            <person name="Wei Q."/>
            <person name="Cai L."/>
        </authorList>
    </citation>
    <scope>NUCLEOTIDE SEQUENCE</scope>
    <source>
        <strain evidence="2">E7-10</strain>
    </source>
</reference>